<dbReference type="Proteomes" id="UP000059680">
    <property type="component" value="Chromosome 10"/>
</dbReference>
<evidence type="ECO:0007829" key="7">
    <source>
        <dbReference type="ProteomicsDB" id="A0A0N7KRQ6"/>
    </source>
</evidence>
<dbReference type="InterPro" id="IPR051855">
    <property type="entry name" value="eIF2B_beta_subunit"/>
</dbReference>
<evidence type="ECO:0000256" key="3">
    <source>
        <dbReference type="ARBA" id="ARBA00022917"/>
    </source>
</evidence>
<evidence type="ECO:0000313" key="5">
    <source>
        <dbReference type="Proteomes" id="UP000059680"/>
    </source>
</evidence>
<name>A0A0N7KRQ6_ORYSJ</name>
<dbReference type="Gramene" id="Os10t0392700-01">
    <property type="protein sequence ID" value="Os10t0392700-01"/>
    <property type="gene ID" value="Os10g0392700"/>
</dbReference>
<gene>
    <name evidence="4" type="ordered locus">Os10g0392700</name>
    <name evidence="4" type="ORF">OSNPB_100392700</name>
</gene>
<feature type="non-terminal residue" evidence="4">
    <location>
        <position position="1"/>
    </location>
</feature>
<proteinExistence type="evidence at protein level"/>
<reference evidence="5" key="1">
    <citation type="journal article" date="2005" name="Nature">
        <title>The map-based sequence of the rice genome.</title>
        <authorList>
            <consortium name="International rice genome sequencing project (IRGSP)"/>
            <person name="Matsumoto T."/>
            <person name="Wu J."/>
            <person name="Kanamori H."/>
            <person name="Katayose Y."/>
            <person name="Fujisawa M."/>
            <person name="Namiki N."/>
            <person name="Mizuno H."/>
            <person name="Yamamoto K."/>
            <person name="Antonio B.A."/>
            <person name="Baba T."/>
            <person name="Sakata K."/>
            <person name="Nagamura Y."/>
            <person name="Aoki H."/>
            <person name="Arikawa K."/>
            <person name="Arita K."/>
            <person name="Bito T."/>
            <person name="Chiden Y."/>
            <person name="Fujitsuka N."/>
            <person name="Fukunaka R."/>
            <person name="Hamada M."/>
            <person name="Harada C."/>
            <person name="Hayashi A."/>
            <person name="Hijishita S."/>
            <person name="Honda M."/>
            <person name="Hosokawa S."/>
            <person name="Ichikawa Y."/>
            <person name="Idonuma A."/>
            <person name="Iijima M."/>
            <person name="Ikeda M."/>
            <person name="Ikeno M."/>
            <person name="Ito K."/>
            <person name="Ito S."/>
            <person name="Ito T."/>
            <person name="Ito Y."/>
            <person name="Ito Y."/>
            <person name="Iwabuchi A."/>
            <person name="Kamiya K."/>
            <person name="Karasawa W."/>
            <person name="Kurita K."/>
            <person name="Katagiri S."/>
            <person name="Kikuta A."/>
            <person name="Kobayashi H."/>
            <person name="Kobayashi N."/>
            <person name="Machita K."/>
            <person name="Maehara T."/>
            <person name="Masukawa M."/>
            <person name="Mizubayashi T."/>
            <person name="Mukai Y."/>
            <person name="Nagasaki H."/>
            <person name="Nagata Y."/>
            <person name="Naito S."/>
            <person name="Nakashima M."/>
            <person name="Nakama Y."/>
            <person name="Nakamichi Y."/>
            <person name="Nakamura M."/>
            <person name="Meguro A."/>
            <person name="Negishi M."/>
            <person name="Ohta I."/>
            <person name="Ohta T."/>
            <person name="Okamoto M."/>
            <person name="Ono N."/>
            <person name="Saji S."/>
            <person name="Sakaguchi M."/>
            <person name="Sakai K."/>
            <person name="Shibata M."/>
            <person name="Shimokawa T."/>
            <person name="Song J."/>
            <person name="Takazaki Y."/>
            <person name="Terasawa K."/>
            <person name="Tsugane M."/>
            <person name="Tsuji K."/>
            <person name="Ueda S."/>
            <person name="Waki K."/>
            <person name="Yamagata H."/>
            <person name="Yamamoto M."/>
            <person name="Yamamoto S."/>
            <person name="Yamane H."/>
            <person name="Yoshiki S."/>
            <person name="Yoshihara R."/>
            <person name="Yukawa K."/>
            <person name="Zhong H."/>
            <person name="Yano M."/>
            <person name="Yuan Q."/>
            <person name="Ouyang S."/>
            <person name="Liu J."/>
            <person name="Jones K.M."/>
            <person name="Gansberger K."/>
            <person name="Moffat K."/>
            <person name="Hill J."/>
            <person name="Bera J."/>
            <person name="Fadrosh D."/>
            <person name="Jin S."/>
            <person name="Johri S."/>
            <person name="Kim M."/>
            <person name="Overton L."/>
            <person name="Reardon M."/>
            <person name="Tsitrin T."/>
            <person name="Vuong H."/>
            <person name="Weaver B."/>
            <person name="Ciecko A."/>
            <person name="Tallon L."/>
            <person name="Jackson J."/>
            <person name="Pai G."/>
            <person name="Aken S.V."/>
            <person name="Utterback T."/>
            <person name="Reidmuller S."/>
            <person name="Feldblyum T."/>
            <person name="Hsiao J."/>
            <person name="Zismann V."/>
            <person name="Iobst S."/>
            <person name="de Vazeille A.R."/>
            <person name="Buell C.R."/>
            <person name="Ying K."/>
            <person name="Li Y."/>
            <person name="Lu T."/>
            <person name="Huang Y."/>
            <person name="Zhao Q."/>
            <person name="Feng Q."/>
            <person name="Zhang L."/>
            <person name="Zhu J."/>
            <person name="Weng Q."/>
            <person name="Mu J."/>
            <person name="Lu Y."/>
            <person name="Fan D."/>
            <person name="Liu Y."/>
            <person name="Guan J."/>
            <person name="Zhang Y."/>
            <person name="Yu S."/>
            <person name="Liu X."/>
            <person name="Zhang Y."/>
            <person name="Hong G."/>
            <person name="Han B."/>
            <person name="Choisne N."/>
            <person name="Demange N."/>
            <person name="Orjeda G."/>
            <person name="Samain S."/>
            <person name="Cattolico L."/>
            <person name="Pelletier E."/>
            <person name="Couloux A."/>
            <person name="Segurens B."/>
            <person name="Wincker P."/>
            <person name="D'Hont A."/>
            <person name="Scarpelli C."/>
            <person name="Weissenbach J."/>
            <person name="Salanoubat M."/>
            <person name="Quetier F."/>
            <person name="Yu Y."/>
            <person name="Kim H.R."/>
            <person name="Rambo T."/>
            <person name="Currie J."/>
            <person name="Collura K."/>
            <person name="Luo M."/>
            <person name="Yang T."/>
            <person name="Ammiraju J.S.S."/>
            <person name="Engler F."/>
            <person name="Soderlund C."/>
            <person name="Wing R.A."/>
            <person name="Palmer L.E."/>
            <person name="de la Bastide M."/>
            <person name="Spiegel L."/>
            <person name="Nascimento L."/>
            <person name="Zutavern T."/>
            <person name="O'Shaughnessy A."/>
            <person name="Dike S."/>
            <person name="Dedhia N."/>
            <person name="Preston R."/>
            <person name="Balija V."/>
            <person name="McCombie W.R."/>
            <person name="Chow T."/>
            <person name="Chen H."/>
            <person name="Chung M."/>
            <person name="Chen C."/>
            <person name="Shaw J."/>
            <person name="Wu H."/>
            <person name="Hsiao K."/>
            <person name="Chao Y."/>
            <person name="Chu M."/>
            <person name="Cheng C."/>
            <person name="Hour A."/>
            <person name="Lee P."/>
            <person name="Lin S."/>
            <person name="Lin Y."/>
            <person name="Liou J."/>
            <person name="Liu S."/>
            <person name="Hsing Y."/>
            <person name="Raghuvanshi S."/>
            <person name="Mohanty A."/>
            <person name="Bharti A.K."/>
            <person name="Gaur A."/>
            <person name="Gupta V."/>
            <person name="Kumar D."/>
            <person name="Ravi V."/>
            <person name="Vij S."/>
            <person name="Kapur A."/>
            <person name="Khurana P."/>
            <person name="Khurana P."/>
            <person name="Khurana J.P."/>
            <person name="Tyagi A.K."/>
            <person name="Gaikwad K."/>
            <person name="Singh A."/>
            <person name="Dalal V."/>
            <person name="Srivastava S."/>
            <person name="Dixit A."/>
            <person name="Pal A.K."/>
            <person name="Ghazi I.A."/>
            <person name="Yadav M."/>
            <person name="Pandit A."/>
            <person name="Bhargava A."/>
            <person name="Sureshbabu K."/>
            <person name="Batra K."/>
            <person name="Sharma T.R."/>
            <person name="Mohapatra T."/>
            <person name="Singh N.K."/>
            <person name="Messing J."/>
            <person name="Nelson A.B."/>
            <person name="Fuks G."/>
            <person name="Kavchok S."/>
            <person name="Keizer G."/>
            <person name="Linton E."/>
            <person name="Llaca V."/>
            <person name="Song R."/>
            <person name="Tanyolac B."/>
            <person name="Young S."/>
            <person name="Ho-Il K."/>
            <person name="Hahn J.H."/>
            <person name="Sangsakoo G."/>
            <person name="Vanavichit A."/>
            <person name="de Mattos Luiz.A.T."/>
            <person name="Zimmer P.D."/>
            <person name="Malone G."/>
            <person name="Dellagostin O."/>
            <person name="de Oliveira A.C."/>
            <person name="Bevan M."/>
            <person name="Bancroft I."/>
            <person name="Minx P."/>
            <person name="Cordum H."/>
            <person name="Wilson R."/>
            <person name="Cheng Z."/>
            <person name="Jin W."/>
            <person name="Jiang J."/>
            <person name="Leong S.A."/>
            <person name="Iwama H."/>
            <person name="Gojobori T."/>
            <person name="Itoh T."/>
            <person name="Niimura Y."/>
            <person name="Fujii Y."/>
            <person name="Habara T."/>
            <person name="Sakai H."/>
            <person name="Sato Y."/>
            <person name="Wilson G."/>
            <person name="Kumar K."/>
            <person name="McCouch S."/>
            <person name="Juretic N."/>
            <person name="Hoen D."/>
            <person name="Wright S."/>
            <person name="Bruskiewich R."/>
            <person name="Bureau T."/>
            <person name="Miyao A."/>
            <person name="Hirochika H."/>
            <person name="Nishikawa T."/>
            <person name="Kadowaki K."/>
            <person name="Sugiura M."/>
            <person name="Burr B."/>
            <person name="Sasaki T."/>
        </authorList>
    </citation>
    <scope>NUCLEOTIDE SEQUENCE [LARGE SCALE GENOMIC DNA]</scope>
    <source>
        <strain evidence="5">cv. Nipponbare</strain>
    </source>
</reference>
<dbReference type="PANTHER" id="PTHR45859">
    <property type="entry name" value="TRANSLATION INITIATION FACTOR EIF-2B SUBUNIT BETA"/>
    <property type="match status" value="1"/>
</dbReference>
<dbReference type="PANTHER" id="PTHR45859:SF1">
    <property type="entry name" value="TRANSLATION INITIATION FACTOR EIF-2B SUBUNIT BETA"/>
    <property type="match status" value="1"/>
</dbReference>
<keyword evidence="2" id="KW-0396">Initiation factor</keyword>
<dbReference type="ExpressionAtlas" id="A0A0N7KRQ6">
    <property type="expression patterns" value="baseline and differential"/>
</dbReference>
<dbReference type="AlphaFoldDB" id="A0A0N7KRQ6"/>
<keyword evidence="3" id="KW-0648">Protein biosynthesis</keyword>
<sequence length="73" mass="7551">RARGGVGVVRGSKVEGSHAVARQTAELLRSVVSQHRMGSTNQAAALADAVRGVGEQLIAANPIGAPQRKFHPV</sequence>
<keyword evidence="6 7" id="KW-1267">Proteomics identification</keyword>
<protein>
    <submittedName>
        <fullName evidence="4">Os10g0392700 protein</fullName>
    </submittedName>
</protein>
<keyword evidence="5" id="KW-1185">Reference proteome</keyword>
<evidence type="ECO:0000313" key="4">
    <source>
        <dbReference type="EMBL" id="BAT10682.1"/>
    </source>
</evidence>
<reference evidence="4 5" key="3">
    <citation type="journal article" date="2013" name="Rice">
        <title>Improvement of the Oryza sativa Nipponbare reference genome using next generation sequence and optical map data.</title>
        <authorList>
            <person name="Kawahara Y."/>
            <person name="de la Bastide M."/>
            <person name="Hamilton J.P."/>
            <person name="Kanamori H."/>
            <person name="McCombie W.R."/>
            <person name="Ouyang S."/>
            <person name="Schwartz D.C."/>
            <person name="Tanaka T."/>
            <person name="Wu J."/>
            <person name="Zhou S."/>
            <person name="Childs K.L."/>
            <person name="Davidson R.M."/>
            <person name="Lin H."/>
            <person name="Quesada-Ocampo L."/>
            <person name="Vaillancourt B."/>
            <person name="Sakai H."/>
            <person name="Lee S.S."/>
            <person name="Kim J."/>
            <person name="Numa H."/>
            <person name="Itoh T."/>
            <person name="Buell C.R."/>
            <person name="Matsumoto T."/>
        </authorList>
    </citation>
    <scope>NUCLEOTIDE SEQUENCE [LARGE SCALE GENOMIC DNA]</scope>
    <source>
        <strain evidence="5">cv. Nipponbare</strain>
    </source>
</reference>
<reference evidence="4 5" key="2">
    <citation type="journal article" date="2013" name="Plant Cell Physiol.">
        <title>Rice Annotation Project Database (RAP-DB): an integrative and interactive database for rice genomics.</title>
        <authorList>
            <person name="Sakai H."/>
            <person name="Lee S.S."/>
            <person name="Tanaka T."/>
            <person name="Numa H."/>
            <person name="Kim J."/>
            <person name="Kawahara Y."/>
            <person name="Wakimoto H."/>
            <person name="Yang C.C."/>
            <person name="Iwamoto M."/>
            <person name="Abe T."/>
            <person name="Yamada Y."/>
            <person name="Muto A."/>
            <person name="Inokuchi H."/>
            <person name="Ikemura T."/>
            <person name="Matsumoto T."/>
            <person name="Sasaki T."/>
            <person name="Itoh T."/>
        </authorList>
    </citation>
    <scope>NUCLEOTIDE SEQUENCE [LARGE SCALE GENOMIC DNA]</scope>
    <source>
        <strain evidence="5">cv. Nipponbare</strain>
    </source>
</reference>
<evidence type="ECO:0000256" key="1">
    <source>
        <dbReference type="ARBA" id="ARBA00022490"/>
    </source>
</evidence>
<dbReference type="GO" id="GO:0003743">
    <property type="term" value="F:translation initiation factor activity"/>
    <property type="evidence" value="ECO:0007669"/>
    <property type="project" value="UniProtKB-KW"/>
</dbReference>
<accession>A0A0N7KRQ6</accession>
<keyword evidence="1" id="KW-0963">Cytoplasm</keyword>
<organism evidence="4 5">
    <name type="scientific">Oryza sativa subsp. japonica</name>
    <name type="common">Rice</name>
    <dbReference type="NCBI Taxonomy" id="39947"/>
    <lineage>
        <taxon>Eukaryota</taxon>
        <taxon>Viridiplantae</taxon>
        <taxon>Streptophyta</taxon>
        <taxon>Embryophyta</taxon>
        <taxon>Tracheophyta</taxon>
        <taxon>Spermatophyta</taxon>
        <taxon>Magnoliopsida</taxon>
        <taxon>Liliopsida</taxon>
        <taxon>Poales</taxon>
        <taxon>Poaceae</taxon>
        <taxon>BOP clade</taxon>
        <taxon>Oryzoideae</taxon>
        <taxon>Oryzeae</taxon>
        <taxon>Oryzinae</taxon>
        <taxon>Oryza</taxon>
        <taxon>Oryza sativa</taxon>
    </lineage>
</organism>
<dbReference type="EMBL" id="AP014966">
    <property type="protein sequence ID" value="BAT10682.1"/>
    <property type="molecule type" value="Genomic_DNA"/>
</dbReference>
<evidence type="ECO:0000256" key="2">
    <source>
        <dbReference type="ARBA" id="ARBA00022540"/>
    </source>
</evidence>
<evidence type="ECO:0007829" key="6">
    <source>
        <dbReference type="PeptideAtlas" id="A0A0N7KRQ6"/>
    </source>
</evidence>